<dbReference type="SUPFAM" id="SSF52540">
    <property type="entry name" value="P-loop containing nucleoside triphosphate hydrolases"/>
    <property type="match status" value="1"/>
</dbReference>
<dbReference type="Pfam" id="PF13304">
    <property type="entry name" value="AAA_21"/>
    <property type="match status" value="1"/>
</dbReference>
<organism evidence="2 3">
    <name type="scientific">Flavobacterium agrisoli</name>
    <dbReference type="NCBI Taxonomy" id="2793066"/>
    <lineage>
        <taxon>Bacteria</taxon>
        <taxon>Pseudomonadati</taxon>
        <taxon>Bacteroidota</taxon>
        <taxon>Flavobacteriia</taxon>
        <taxon>Flavobacteriales</taxon>
        <taxon>Flavobacteriaceae</taxon>
        <taxon>Flavobacterium</taxon>
    </lineage>
</organism>
<proteinExistence type="predicted"/>
<dbReference type="AlphaFoldDB" id="A0A934PNS3"/>
<gene>
    <name evidence="2" type="ORF">I5M07_10005</name>
</gene>
<dbReference type="GO" id="GO:0016887">
    <property type="term" value="F:ATP hydrolysis activity"/>
    <property type="evidence" value="ECO:0007669"/>
    <property type="project" value="InterPro"/>
</dbReference>
<dbReference type="GO" id="GO:0005524">
    <property type="term" value="F:ATP binding"/>
    <property type="evidence" value="ECO:0007669"/>
    <property type="project" value="InterPro"/>
</dbReference>
<accession>A0A934PNS3</accession>
<dbReference type="PANTHER" id="PTHR43581">
    <property type="entry name" value="ATP/GTP PHOSPHATASE"/>
    <property type="match status" value="1"/>
</dbReference>
<sequence>MRLKHLHIVGEYKNLKDFKLDFDGTSLIDVFVGKNGTGKSNLFEAFLEIFKHLYNNNYPIGFNYKLHYEIGGKTIELHWDDPKWQNKLDNNEKVPAPIAPNLLPSNLLIYYSGHNDTIGNFIEDFNETHRDRLNRNRNNENFNSDDARLFFGIGKEYKTILLATTLLQSDDLHLKQIIKQKLSIDSVGSEIKLVFEKPFFASKDSTFDEFDPDARFWGAQGYFRGILNEIWDVNKIENTPVRDEGRIEKEDSEEYILYRSFEDFKNKFAAKSIFEVFITLDNLKTIGLLKEIDIEVTLSSGKKISLGQFSDGQFQSVYILSITEIFKEHNCISLLDEPDAFLHPEWQFTFFDQLTNISSASSESNHLLISSHSAITLIKFIKDKVNYFELHETKGLVSNKIPKKIAVNKLSKNIIKLHEQEQLLSIINTIQIENKPLLFTEGKTDPLILKEAYNRLFSDEEIPFIPFYCFGHKSVAQIMRDQDIQNDMNGLPIFGLFDFDKAFNTFNGFSDEFFINNLGEGTVKQLVGKEVYAMMLPVPENGIKKQVINPTTYQCYNDRSVMTIEHLFFDYVDATNFIEDTSIPGNPHRFVGDKVNFAKNIVPGLNNDAFEIFRPMFEFIKSKIPNP</sequence>
<reference evidence="2" key="1">
    <citation type="submission" date="2020-12" db="EMBL/GenBank/DDBJ databases">
        <title>Bacterial novel species Flavobacterium sp. SE-1-e isolated from soil.</title>
        <authorList>
            <person name="Jung H.-Y."/>
        </authorList>
    </citation>
    <scope>NUCLEOTIDE SEQUENCE</scope>
    <source>
        <strain evidence="2">SE-1-e</strain>
    </source>
</reference>
<feature type="domain" description="ATPase AAA-type core" evidence="1">
    <location>
        <begin position="30"/>
        <end position="374"/>
    </location>
</feature>
<dbReference type="Proteomes" id="UP000609172">
    <property type="component" value="Unassembled WGS sequence"/>
</dbReference>
<evidence type="ECO:0000313" key="3">
    <source>
        <dbReference type="Proteomes" id="UP000609172"/>
    </source>
</evidence>
<dbReference type="Gene3D" id="3.40.50.300">
    <property type="entry name" value="P-loop containing nucleotide triphosphate hydrolases"/>
    <property type="match status" value="1"/>
</dbReference>
<dbReference type="RefSeq" id="WP_200106296.1">
    <property type="nucleotide sequence ID" value="NZ_JAEHFV010000003.1"/>
</dbReference>
<dbReference type="InterPro" id="IPR051396">
    <property type="entry name" value="Bact_Antivir_Def_Nuclease"/>
</dbReference>
<keyword evidence="3" id="KW-1185">Reference proteome</keyword>
<evidence type="ECO:0000313" key="2">
    <source>
        <dbReference type="EMBL" id="MBK0370174.1"/>
    </source>
</evidence>
<dbReference type="InterPro" id="IPR003959">
    <property type="entry name" value="ATPase_AAA_core"/>
</dbReference>
<dbReference type="InterPro" id="IPR027417">
    <property type="entry name" value="P-loop_NTPase"/>
</dbReference>
<dbReference type="EMBL" id="JAEHFV010000003">
    <property type="protein sequence ID" value="MBK0370174.1"/>
    <property type="molecule type" value="Genomic_DNA"/>
</dbReference>
<comment type="caution">
    <text evidence="2">The sequence shown here is derived from an EMBL/GenBank/DDBJ whole genome shotgun (WGS) entry which is preliminary data.</text>
</comment>
<protein>
    <submittedName>
        <fullName evidence="2">AAA family ATPase</fullName>
    </submittedName>
</protein>
<evidence type="ECO:0000259" key="1">
    <source>
        <dbReference type="Pfam" id="PF13304"/>
    </source>
</evidence>
<dbReference type="PANTHER" id="PTHR43581:SF4">
    <property type="entry name" value="ATP_GTP PHOSPHATASE"/>
    <property type="match status" value="1"/>
</dbReference>
<name>A0A934PNS3_9FLAO</name>